<sequence length="1106" mass="121814">MFPQFGATAETLSKASAMVFRIGTDAHLYDDPDDVSIGPLLESRFDSEKSEALKRLLALIAQGLDVSSFFPQVVKNVASQSLEVKKLVYLYLLHYAEKRTNEALLSINCFQKDLSDSNPLVRAWALRAMAGIRLHAIAPLVLAAVTKCSRDPSAYVRKCAANALLKLYDLHQEQTVSALEELVSVLLSDHSPGVVGAAAAAFNSVCPDNLSLIGRNFRRLCETLPDVEEWGQIILIGILLRYVVARHGLVRESIMFSSNCSQNSPSEKDSSDSHVPSDNDFSIVGDKTYELKLTTSLFRCYIEGPDEFLSRSSYMSGDTDTFDSAIFMSGQNSDVKVLLQCTSPLLWSQNSAVVLAAAGVHWIMAAKEDVMKIVKPLLFLLRSSPTSKYVVLCNIHVFAKAMPTLFVSYFEDFFICCSDSYQMKALKLEILSTIATDSSIPFIFQEFQVIVQLARILDAIKVPAARAAIIWIVGEYSSMGQIIPRIVPTVLQYLARCFISEEQDTKHQILNATAKVVLCAQGENLLTFKRLLTYVLELAKCDLNYDVRDRARVISRLLSFHLASECQGEANSHIQKNPDVQHELAEKLFIGKAKSALHTNNNFRFYLPGSLSHIVFHAAPGYEPLPKPCSLPYDDLQSSELVPGKETLGQKTTNSDSGTNDPDTLSGSSNEESASAYNSEHYIDSSAESDGTGSASDACDNGNNNPLLAGHVTEDDDTRAPLIHLSDAGVDYTKPNEGTGENSSVSLVAELMSKKALESWLDEQPGFLEMGSSQQRAAQSSSARISLRDCAIGVKPKIHVLLDPANGNGLKVDYSFSSEISSISKLMVCVDIFFENCSMEPLTKIAVKDEESDGTPESAKQAPETYESSVIPRDVPTLIPVEEIASLEPGQTAKQILQVRFHHHLLPLKLAVFCHGKKYPVKLRPDIGYFIKPLSLVLDVFMDKELQLRGMFEYTRRCTFTDHIMDLKDEKDHGSFNEDKFLMVCRSLASKMLSNANVFLVSIDMPVTSSFDDATGLCLRFSCEMLSSSIPCLITITIEGKCSEPLNVVVKVNCEETRDEGRCLRCAQEPNTTSVEINVAALAGDAASEAIELPWKNADSTFVMHF</sequence>
<dbReference type="Proteomes" id="UP001234297">
    <property type="component" value="Chromosome 3"/>
</dbReference>
<accession>A0ACC2LU55</accession>
<proteinExistence type="predicted"/>
<evidence type="ECO:0000313" key="2">
    <source>
        <dbReference type="Proteomes" id="UP001234297"/>
    </source>
</evidence>
<gene>
    <name evidence="1" type="ORF">MRB53_010990</name>
</gene>
<keyword evidence="2" id="KW-1185">Reference proteome</keyword>
<protein>
    <submittedName>
        <fullName evidence="1">Uncharacterized protein</fullName>
    </submittedName>
</protein>
<reference evidence="1 2" key="1">
    <citation type="journal article" date="2022" name="Hortic Res">
        <title>A haplotype resolved chromosomal level avocado genome allows analysis of novel avocado genes.</title>
        <authorList>
            <person name="Nath O."/>
            <person name="Fletcher S.J."/>
            <person name="Hayward A."/>
            <person name="Shaw L.M."/>
            <person name="Masouleh A.K."/>
            <person name="Furtado A."/>
            <person name="Henry R.J."/>
            <person name="Mitter N."/>
        </authorList>
    </citation>
    <scope>NUCLEOTIDE SEQUENCE [LARGE SCALE GENOMIC DNA]</scope>
    <source>
        <strain evidence="2">cv. Hass</strain>
    </source>
</reference>
<name>A0ACC2LU55_PERAE</name>
<organism evidence="1 2">
    <name type="scientific">Persea americana</name>
    <name type="common">Avocado</name>
    <dbReference type="NCBI Taxonomy" id="3435"/>
    <lineage>
        <taxon>Eukaryota</taxon>
        <taxon>Viridiplantae</taxon>
        <taxon>Streptophyta</taxon>
        <taxon>Embryophyta</taxon>
        <taxon>Tracheophyta</taxon>
        <taxon>Spermatophyta</taxon>
        <taxon>Magnoliopsida</taxon>
        <taxon>Magnoliidae</taxon>
        <taxon>Laurales</taxon>
        <taxon>Lauraceae</taxon>
        <taxon>Persea</taxon>
    </lineage>
</organism>
<evidence type="ECO:0000313" key="1">
    <source>
        <dbReference type="EMBL" id="KAJ8636723.1"/>
    </source>
</evidence>
<dbReference type="EMBL" id="CM056811">
    <property type="protein sequence ID" value="KAJ8636723.1"/>
    <property type="molecule type" value="Genomic_DNA"/>
</dbReference>
<comment type="caution">
    <text evidence="1">The sequence shown here is derived from an EMBL/GenBank/DDBJ whole genome shotgun (WGS) entry which is preliminary data.</text>
</comment>